<accession>A0A9I9DJ38</accession>
<dbReference type="AlphaFoldDB" id="A0A9I9DJ38"/>
<evidence type="ECO:0000313" key="1">
    <source>
        <dbReference type="EnsemblPlants" id="MELO3C019067.2.1"/>
    </source>
</evidence>
<reference evidence="1" key="1">
    <citation type="submission" date="2023-03" db="UniProtKB">
        <authorList>
            <consortium name="EnsemblPlants"/>
        </authorList>
    </citation>
    <scope>IDENTIFICATION</scope>
</reference>
<protein>
    <submittedName>
        <fullName evidence="1">Uncharacterized protein</fullName>
    </submittedName>
</protein>
<name>A0A9I9DJ38_CUCME</name>
<dbReference type="Gramene" id="MELO3C019067.2.1">
    <property type="protein sequence ID" value="MELO3C019067.2.1"/>
    <property type="gene ID" value="MELO3C019067.2"/>
</dbReference>
<organism evidence="1">
    <name type="scientific">Cucumis melo</name>
    <name type="common">Muskmelon</name>
    <dbReference type="NCBI Taxonomy" id="3656"/>
    <lineage>
        <taxon>Eukaryota</taxon>
        <taxon>Viridiplantae</taxon>
        <taxon>Streptophyta</taxon>
        <taxon>Embryophyta</taxon>
        <taxon>Tracheophyta</taxon>
        <taxon>Spermatophyta</taxon>
        <taxon>Magnoliopsida</taxon>
        <taxon>eudicotyledons</taxon>
        <taxon>Gunneridae</taxon>
        <taxon>Pentapetalae</taxon>
        <taxon>rosids</taxon>
        <taxon>fabids</taxon>
        <taxon>Cucurbitales</taxon>
        <taxon>Cucurbitaceae</taxon>
        <taxon>Benincaseae</taxon>
        <taxon>Cucumis</taxon>
    </lineage>
</organism>
<dbReference type="EnsemblPlants" id="MELO3C019067.2.1">
    <property type="protein sequence ID" value="MELO3C019067.2.1"/>
    <property type="gene ID" value="MELO3C019067.2"/>
</dbReference>
<sequence length="55" mass="6550">MGFDQIQRDLHRKIQWARVIGFEAIKSKKCKALRVRWIVPLQIRRKGLEADYGLL</sequence>
<proteinExistence type="predicted"/>